<dbReference type="InterPro" id="IPR013115">
    <property type="entry name" value="HisG_C"/>
</dbReference>
<evidence type="ECO:0000256" key="2">
    <source>
        <dbReference type="ARBA" id="ARBA00004496"/>
    </source>
</evidence>
<evidence type="ECO:0000259" key="15">
    <source>
        <dbReference type="Pfam" id="PF08029"/>
    </source>
</evidence>
<proteinExistence type="inferred from homology"/>
<evidence type="ECO:0000259" key="14">
    <source>
        <dbReference type="Pfam" id="PF01634"/>
    </source>
</evidence>
<dbReference type="NCBIfam" id="TIGR03455">
    <property type="entry name" value="HisG_C-term"/>
    <property type="match status" value="1"/>
</dbReference>
<dbReference type="OrthoDB" id="2574at2759"/>
<reference evidence="16 17" key="1">
    <citation type="submission" date="2015-07" db="EMBL/GenBank/DDBJ databases">
        <title>Draft Genome Sequence of Malassezia furfur CBS1878 and Malassezia pachydermatis CBS1879.</title>
        <authorList>
            <person name="Triana S."/>
            <person name="Ohm R."/>
            <person name="Gonzalez A."/>
            <person name="DeCock H."/>
            <person name="Restrepo S."/>
            <person name="Celis A."/>
        </authorList>
    </citation>
    <scope>NUCLEOTIDE SEQUENCE [LARGE SCALE GENOMIC DNA]</scope>
    <source>
        <strain evidence="16 17">CBS 1879</strain>
    </source>
</reference>
<name>A0A0M8MX92_9BASI</name>
<organism evidence="16 17">
    <name type="scientific">Malassezia pachydermatis</name>
    <dbReference type="NCBI Taxonomy" id="77020"/>
    <lineage>
        <taxon>Eukaryota</taxon>
        <taxon>Fungi</taxon>
        <taxon>Dikarya</taxon>
        <taxon>Basidiomycota</taxon>
        <taxon>Ustilaginomycotina</taxon>
        <taxon>Malasseziomycetes</taxon>
        <taxon>Malasseziales</taxon>
        <taxon>Malasseziaceae</taxon>
        <taxon>Malassezia</taxon>
    </lineage>
</organism>
<dbReference type="GO" id="GO:0005737">
    <property type="term" value="C:cytoplasm"/>
    <property type="evidence" value="ECO:0007669"/>
    <property type="project" value="UniProtKB-SubCell"/>
</dbReference>
<dbReference type="EMBL" id="LGAV01000002">
    <property type="protein sequence ID" value="KOS15371.1"/>
    <property type="molecule type" value="Genomic_DNA"/>
</dbReference>
<comment type="subcellular location">
    <subcellularLocation>
        <location evidence="2">Cytoplasm</location>
    </subcellularLocation>
</comment>
<evidence type="ECO:0000256" key="12">
    <source>
        <dbReference type="ARBA" id="ARBA00022840"/>
    </source>
</evidence>
<dbReference type="Proteomes" id="UP000037751">
    <property type="component" value="Unassembled WGS sequence"/>
</dbReference>
<keyword evidence="11" id="KW-0547">Nucleotide-binding</keyword>
<sequence length="312" mass="33624">MSQLLRPENLQNRLLFAIPKKGRLYETCLTLLNGADIQFKRAHRLDVALVTNLPIALVFLPAADIPRFVANGNVDLGITGQDMVKESGPAVSDAITEALALGFGKCKLQVQVPENSESIQSVHDLVGKNVATSFDHIAGEYFRKIEAEAGKALPNGQLATKIQYLNGSVEAACALGLADGIVDLVESGETMRACGLKPISTLLSSEAVLIRPTQPHERTNTELINLITARIRGVIAASKYVLCQYNIQKHNLAKALEITPGRRAATVSPLEESDWNAVSSMVSRSEVATIMDKLESVGASDILILSINNCRV</sequence>
<dbReference type="InterPro" id="IPR013820">
    <property type="entry name" value="ATP_PRibTrfase_cat"/>
</dbReference>
<keyword evidence="10 16" id="KW-0808">Transferase</keyword>
<protein>
    <recommendedName>
        <fullName evidence="6">ATP phosphoribosyltransferase</fullName>
        <ecNumber evidence="5">2.4.2.17</ecNumber>
    </recommendedName>
</protein>
<dbReference type="AlphaFoldDB" id="A0A0M8MX92"/>
<evidence type="ECO:0000256" key="5">
    <source>
        <dbReference type="ARBA" id="ARBA00011946"/>
    </source>
</evidence>
<comment type="similarity">
    <text evidence="4">Belongs to the ATP phosphoribosyltransferase family.</text>
</comment>
<dbReference type="SUPFAM" id="SSF53850">
    <property type="entry name" value="Periplasmic binding protein-like II"/>
    <property type="match status" value="1"/>
</dbReference>
<dbReference type="GeneID" id="28728950"/>
<evidence type="ECO:0000256" key="6">
    <source>
        <dbReference type="ARBA" id="ARBA00020998"/>
    </source>
</evidence>
<dbReference type="EC" id="2.4.2.17" evidence="5"/>
<evidence type="ECO:0000256" key="1">
    <source>
        <dbReference type="ARBA" id="ARBA00000915"/>
    </source>
</evidence>
<evidence type="ECO:0000256" key="8">
    <source>
        <dbReference type="ARBA" id="ARBA00022605"/>
    </source>
</evidence>
<dbReference type="Gene3D" id="3.40.190.10">
    <property type="entry name" value="Periplasmic binding protein-like II"/>
    <property type="match status" value="2"/>
</dbReference>
<dbReference type="PROSITE" id="PS01316">
    <property type="entry name" value="ATP_P_PHORIBOSYLTR"/>
    <property type="match status" value="1"/>
</dbReference>
<evidence type="ECO:0000256" key="4">
    <source>
        <dbReference type="ARBA" id="ARBA00009372"/>
    </source>
</evidence>
<evidence type="ECO:0000256" key="13">
    <source>
        <dbReference type="ARBA" id="ARBA00023102"/>
    </source>
</evidence>
<dbReference type="InterPro" id="IPR018198">
    <property type="entry name" value="ATP_PRibTrfase_CS"/>
</dbReference>
<keyword evidence="9 16" id="KW-0328">Glycosyltransferase</keyword>
<dbReference type="InterPro" id="IPR020621">
    <property type="entry name" value="ATP-PRT_HisG_long"/>
</dbReference>
<accession>A0A0M8MX92</accession>
<dbReference type="GO" id="GO:0003879">
    <property type="term" value="F:ATP phosphoribosyltransferase activity"/>
    <property type="evidence" value="ECO:0007669"/>
    <property type="project" value="UniProtKB-EC"/>
</dbReference>
<evidence type="ECO:0000256" key="10">
    <source>
        <dbReference type="ARBA" id="ARBA00022679"/>
    </source>
</evidence>
<keyword evidence="13" id="KW-0368">Histidine biosynthesis</keyword>
<dbReference type="NCBIfam" id="TIGR00070">
    <property type="entry name" value="hisG"/>
    <property type="match status" value="1"/>
</dbReference>
<keyword evidence="8" id="KW-0028">Amino-acid biosynthesis</keyword>
<evidence type="ECO:0000256" key="11">
    <source>
        <dbReference type="ARBA" id="ARBA00022741"/>
    </source>
</evidence>
<dbReference type="GO" id="GO:0005524">
    <property type="term" value="F:ATP binding"/>
    <property type="evidence" value="ECO:0007669"/>
    <property type="project" value="UniProtKB-KW"/>
</dbReference>
<dbReference type="Pfam" id="PF08029">
    <property type="entry name" value="HisG_C"/>
    <property type="match status" value="1"/>
</dbReference>
<comment type="caution">
    <text evidence="16">The sequence shown here is derived from an EMBL/GenBank/DDBJ whole genome shotgun (WGS) entry which is preliminary data.</text>
</comment>
<dbReference type="InterPro" id="IPR001348">
    <property type="entry name" value="ATP_PRibTrfase_HisG"/>
</dbReference>
<dbReference type="GO" id="GO:0000287">
    <property type="term" value="F:magnesium ion binding"/>
    <property type="evidence" value="ECO:0007669"/>
    <property type="project" value="InterPro"/>
</dbReference>
<gene>
    <name evidence="16" type="ORF">Malapachy_2586</name>
</gene>
<evidence type="ECO:0000313" key="16">
    <source>
        <dbReference type="EMBL" id="KOS15371.1"/>
    </source>
</evidence>
<dbReference type="FunFam" id="3.30.70.120:FF:000003">
    <property type="entry name" value="ATP phosphoribosyltransferase"/>
    <property type="match status" value="1"/>
</dbReference>
<comment type="pathway">
    <text evidence="3">Amino-acid biosynthesis; L-histidine biosynthesis; L-histidine from 5-phospho-alpha-D-ribose 1-diphosphate: step 1/9.</text>
</comment>
<dbReference type="UniPathway" id="UPA00031">
    <property type="reaction ID" value="UER00006"/>
</dbReference>
<dbReference type="STRING" id="77020.A0A0M8MX92"/>
<dbReference type="SUPFAM" id="SSF54913">
    <property type="entry name" value="GlnB-like"/>
    <property type="match status" value="1"/>
</dbReference>
<keyword evidence="12" id="KW-0067">ATP-binding</keyword>
<evidence type="ECO:0000256" key="3">
    <source>
        <dbReference type="ARBA" id="ARBA00004667"/>
    </source>
</evidence>
<dbReference type="InterPro" id="IPR011322">
    <property type="entry name" value="N-reg_PII-like_a/b"/>
</dbReference>
<evidence type="ECO:0000256" key="9">
    <source>
        <dbReference type="ARBA" id="ARBA00022676"/>
    </source>
</evidence>
<dbReference type="GO" id="GO:0000105">
    <property type="term" value="P:L-histidine biosynthetic process"/>
    <property type="evidence" value="ECO:0007669"/>
    <property type="project" value="UniProtKB-UniPathway"/>
</dbReference>
<dbReference type="InterPro" id="IPR015867">
    <property type="entry name" value="N-reg_PII/ATP_PRibTrfase_C"/>
</dbReference>
<dbReference type="FunFam" id="3.40.190.10:FF:000123">
    <property type="entry name" value="HIS1p ATP phosphoribosyltransferase"/>
    <property type="match status" value="1"/>
</dbReference>
<comment type="catalytic activity">
    <reaction evidence="1">
        <text>1-(5-phospho-beta-D-ribosyl)-ATP + diphosphate = 5-phospho-alpha-D-ribose 1-diphosphate + ATP</text>
        <dbReference type="Rhea" id="RHEA:18473"/>
        <dbReference type="ChEBI" id="CHEBI:30616"/>
        <dbReference type="ChEBI" id="CHEBI:33019"/>
        <dbReference type="ChEBI" id="CHEBI:58017"/>
        <dbReference type="ChEBI" id="CHEBI:73183"/>
        <dbReference type="EC" id="2.4.2.17"/>
    </reaction>
</comment>
<feature type="domain" description="Histidine biosynthesis HisG C-terminal" evidence="15">
    <location>
        <begin position="237"/>
        <end position="309"/>
    </location>
</feature>
<dbReference type="Gene3D" id="3.30.70.120">
    <property type="match status" value="1"/>
</dbReference>
<dbReference type="PANTHER" id="PTHR21403">
    <property type="entry name" value="ATP PHOSPHORIBOSYLTRANSFERASE ATP-PRTASE"/>
    <property type="match status" value="1"/>
</dbReference>
<feature type="domain" description="ATP phosphoribosyltransferase catalytic" evidence="14">
    <location>
        <begin position="62"/>
        <end position="232"/>
    </location>
</feature>
<keyword evidence="7" id="KW-0963">Cytoplasm</keyword>
<dbReference type="Pfam" id="PF01634">
    <property type="entry name" value="HisG"/>
    <property type="match status" value="1"/>
</dbReference>
<evidence type="ECO:0000313" key="17">
    <source>
        <dbReference type="Proteomes" id="UP000037751"/>
    </source>
</evidence>
<dbReference type="HAMAP" id="MF_00079">
    <property type="entry name" value="HisG_Long"/>
    <property type="match status" value="1"/>
</dbReference>
<keyword evidence="17" id="KW-1185">Reference proteome</keyword>
<evidence type="ECO:0000256" key="7">
    <source>
        <dbReference type="ARBA" id="ARBA00022490"/>
    </source>
</evidence>
<dbReference type="RefSeq" id="XP_017993003.1">
    <property type="nucleotide sequence ID" value="XM_018137075.1"/>
</dbReference>
<dbReference type="PANTHER" id="PTHR21403:SF8">
    <property type="entry name" value="ATP PHOSPHORIBOSYLTRANSFERASE"/>
    <property type="match status" value="1"/>
</dbReference>
<dbReference type="VEuPathDB" id="FungiDB:Malapachy_2586"/>